<sequence>MDSIFKSFEQTEEELQNLQKIHQSFEEFLSTLPRQCGWTPLVNCYLYQGCWHHPFFLRGVIAAQQHFEAQPTDIFLCSAPKSGTTWLKALAFAIVTRKKYSDLSSHPLLSTMPHECIPFLEVDVVSKERANQTAGVPLLATHIPYHSLPKSIISGGCKIVYIFRDPKDAFVSLWHFASRVTPKDATHIYLEEALELFCKGVSNYGPYWDHVLGFWKARKEAPQRLLFLVYEEMRKNPLPSVKNLADFIGHPFSVEEENDGVPQKISELCSFENLSNLDVNKKGKHRPESAVAIENRAFFRKGKIGDWLSHLTPEMAERLDQITREKFGGTGLPSYVSDANTHGNYTMFEATSLKSPCRY</sequence>
<gene>
    <name evidence="6" type="ORF">RJ641_014863</name>
</gene>
<dbReference type="Gene3D" id="3.40.50.300">
    <property type="entry name" value="P-loop containing nucleotide triphosphate hydrolases"/>
    <property type="match status" value="1"/>
</dbReference>
<protein>
    <recommendedName>
        <fullName evidence="3">Sulfotransferase</fullName>
        <ecNumber evidence="3">2.8.2.-</ecNumber>
    </recommendedName>
</protein>
<dbReference type="EMBL" id="JBAMMX010000020">
    <property type="protein sequence ID" value="KAK6921185.1"/>
    <property type="molecule type" value="Genomic_DNA"/>
</dbReference>
<dbReference type="PANTHER" id="PTHR11783">
    <property type="entry name" value="SULFOTRANSFERASE SULT"/>
    <property type="match status" value="1"/>
</dbReference>
<dbReference type="InterPro" id="IPR027417">
    <property type="entry name" value="P-loop_NTPase"/>
</dbReference>
<dbReference type="EC" id="2.8.2.-" evidence="3"/>
<evidence type="ECO:0000256" key="4">
    <source>
        <dbReference type="SAM" id="Coils"/>
    </source>
</evidence>
<keyword evidence="4" id="KW-0175">Coiled coil</keyword>
<proteinExistence type="inferred from homology"/>
<evidence type="ECO:0000313" key="7">
    <source>
        <dbReference type="Proteomes" id="UP001370490"/>
    </source>
</evidence>
<accession>A0AAN8UT02</accession>
<evidence type="ECO:0000256" key="3">
    <source>
        <dbReference type="RuleBase" id="RU361155"/>
    </source>
</evidence>
<evidence type="ECO:0000256" key="1">
    <source>
        <dbReference type="ARBA" id="ARBA00005771"/>
    </source>
</evidence>
<dbReference type="InterPro" id="IPR000863">
    <property type="entry name" value="Sulfotransferase_dom"/>
</dbReference>
<evidence type="ECO:0000259" key="5">
    <source>
        <dbReference type="Pfam" id="PF00685"/>
    </source>
</evidence>
<dbReference type="GO" id="GO:0008146">
    <property type="term" value="F:sulfotransferase activity"/>
    <property type="evidence" value="ECO:0007669"/>
    <property type="project" value="InterPro"/>
</dbReference>
<evidence type="ECO:0000256" key="2">
    <source>
        <dbReference type="ARBA" id="ARBA00022679"/>
    </source>
</evidence>
<dbReference type="SUPFAM" id="SSF52540">
    <property type="entry name" value="P-loop containing nucleoside triphosphate hydrolases"/>
    <property type="match status" value="1"/>
</dbReference>
<organism evidence="6 7">
    <name type="scientific">Dillenia turbinata</name>
    <dbReference type="NCBI Taxonomy" id="194707"/>
    <lineage>
        <taxon>Eukaryota</taxon>
        <taxon>Viridiplantae</taxon>
        <taxon>Streptophyta</taxon>
        <taxon>Embryophyta</taxon>
        <taxon>Tracheophyta</taxon>
        <taxon>Spermatophyta</taxon>
        <taxon>Magnoliopsida</taxon>
        <taxon>eudicotyledons</taxon>
        <taxon>Gunneridae</taxon>
        <taxon>Pentapetalae</taxon>
        <taxon>Dilleniales</taxon>
        <taxon>Dilleniaceae</taxon>
        <taxon>Dillenia</taxon>
    </lineage>
</organism>
<feature type="domain" description="Sulfotransferase" evidence="5">
    <location>
        <begin position="71"/>
        <end position="331"/>
    </location>
</feature>
<dbReference type="AlphaFoldDB" id="A0AAN8UT02"/>
<comment type="caution">
    <text evidence="6">The sequence shown here is derived from an EMBL/GenBank/DDBJ whole genome shotgun (WGS) entry which is preliminary data.</text>
</comment>
<reference evidence="6 7" key="1">
    <citation type="submission" date="2023-12" db="EMBL/GenBank/DDBJ databases">
        <title>A high-quality genome assembly for Dillenia turbinata (Dilleniales).</title>
        <authorList>
            <person name="Chanderbali A."/>
        </authorList>
    </citation>
    <scope>NUCLEOTIDE SEQUENCE [LARGE SCALE GENOMIC DNA]</scope>
    <source>
        <strain evidence="6">LSX21</strain>
        <tissue evidence="6">Leaf</tissue>
    </source>
</reference>
<keyword evidence="2 3" id="KW-0808">Transferase</keyword>
<dbReference type="Proteomes" id="UP001370490">
    <property type="component" value="Unassembled WGS sequence"/>
</dbReference>
<feature type="coiled-coil region" evidence="4">
    <location>
        <begin position="1"/>
        <end position="28"/>
    </location>
</feature>
<evidence type="ECO:0000313" key="6">
    <source>
        <dbReference type="EMBL" id="KAK6921185.1"/>
    </source>
</evidence>
<dbReference type="Pfam" id="PF00685">
    <property type="entry name" value="Sulfotransfer_1"/>
    <property type="match status" value="1"/>
</dbReference>
<keyword evidence="7" id="KW-1185">Reference proteome</keyword>
<name>A0AAN8UT02_9MAGN</name>
<comment type="similarity">
    <text evidence="1 3">Belongs to the sulfotransferase 1 family.</text>
</comment>